<comment type="caution">
    <text evidence="2">The sequence shown here is derived from an EMBL/GenBank/DDBJ whole genome shotgun (WGS) entry which is preliminary data.</text>
</comment>
<feature type="region of interest" description="Disordered" evidence="1">
    <location>
        <begin position="1"/>
        <end position="89"/>
    </location>
</feature>
<accession>A0AAV7VDA1</accession>
<evidence type="ECO:0000313" key="3">
    <source>
        <dbReference type="Proteomes" id="UP001066276"/>
    </source>
</evidence>
<feature type="compositionally biased region" description="Basic and acidic residues" evidence="1">
    <location>
        <begin position="70"/>
        <end position="81"/>
    </location>
</feature>
<protein>
    <submittedName>
        <fullName evidence="2">Uncharacterized protein</fullName>
    </submittedName>
</protein>
<organism evidence="2 3">
    <name type="scientific">Pleurodeles waltl</name>
    <name type="common">Iberian ribbed newt</name>
    <dbReference type="NCBI Taxonomy" id="8319"/>
    <lineage>
        <taxon>Eukaryota</taxon>
        <taxon>Metazoa</taxon>
        <taxon>Chordata</taxon>
        <taxon>Craniata</taxon>
        <taxon>Vertebrata</taxon>
        <taxon>Euteleostomi</taxon>
        <taxon>Amphibia</taxon>
        <taxon>Batrachia</taxon>
        <taxon>Caudata</taxon>
        <taxon>Salamandroidea</taxon>
        <taxon>Salamandridae</taxon>
        <taxon>Pleurodelinae</taxon>
        <taxon>Pleurodeles</taxon>
    </lineage>
</organism>
<dbReference type="Proteomes" id="UP001066276">
    <property type="component" value="Chromosome 2_1"/>
</dbReference>
<proteinExistence type="predicted"/>
<evidence type="ECO:0000256" key="1">
    <source>
        <dbReference type="SAM" id="MobiDB-lite"/>
    </source>
</evidence>
<feature type="compositionally biased region" description="Basic and acidic residues" evidence="1">
    <location>
        <begin position="23"/>
        <end position="36"/>
    </location>
</feature>
<reference evidence="2" key="1">
    <citation type="journal article" date="2022" name="bioRxiv">
        <title>Sequencing and chromosome-scale assembly of the giantPleurodeles waltlgenome.</title>
        <authorList>
            <person name="Brown T."/>
            <person name="Elewa A."/>
            <person name="Iarovenko S."/>
            <person name="Subramanian E."/>
            <person name="Araus A.J."/>
            <person name="Petzold A."/>
            <person name="Susuki M."/>
            <person name="Suzuki K.-i.T."/>
            <person name="Hayashi T."/>
            <person name="Toyoda A."/>
            <person name="Oliveira C."/>
            <person name="Osipova E."/>
            <person name="Leigh N.D."/>
            <person name="Simon A."/>
            <person name="Yun M.H."/>
        </authorList>
    </citation>
    <scope>NUCLEOTIDE SEQUENCE</scope>
    <source>
        <strain evidence="2">20211129_DDA</strain>
        <tissue evidence="2">Liver</tissue>
    </source>
</reference>
<name>A0AAV7VDA1_PLEWA</name>
<dbReference type="EMBL" id="JANPWB010000003">
    <property type="protein sequence ID" value="KAJ1198460.1"/>
    <property type="molecule type" value="Genomic_DNA"/>
</dbReference>
<dbReference type="AlphaFoldDB" id="A0AAV7VDA1"/>
<gene>
    <name evidence="2" type="ORF">NDU88_002301</name>
</gene>
<sequence>MATAQPKPHGYRRVVRQPLAKTVIRDGEADLGRESADDPSPTASKRGSEPRHTGHTKAPGQDMSRSSRHLQTERDQVDKEIQATPELSSPYAYFAMAPNPV</sequence>
<keyword evidence="3" id="KW-1185">Reference proteome</keyword>
<evidence type="ECO:0000313" key="2">
    <source>
        <dbReference type="EMBL" id="KAJ1198460.1"/>
    </source>
</evidence>